<keyword evidence="1" id="KW-1133">Transmembrane helix</keyword>
<dbReference type="Proteomes" id="UP000010808">
    <property type="component" value="Chromosome"/>
</dbReference>
<dbReference type="RefSeq" id="WP_015337435.1">
    <property type="nucleotide sequence ID" value="NC_020055.1"/>
</dbReference>
<name>L0RF49_9BACT</name>
<dbReference type="InterPro" id="IPR001296">
    <property type="entry name" value="Glyco_trans_1"/>
</dbReference>
<keyword evidence="5" id="KW-1185">Reference proteome</keyword>
<evidence type="ECO:0000256" key="1">
    <source>
        <dbReference type="SAM" id="Phobius"/>
    </source>
</evidence>
<keyword evidence="1" id="KW-0472">Membrane</keyword>
<dbReference type="STRING" id="1121451.DESAM_22570"/>
<dbReference type="PANTHER" id="PTHR45947:SF3">
    <property type="entry name" value="SULFOQUINOVOSYL TRANSFERASE SQD2"/>
    <property type="match status" value="1"/>
</dbReference>
<dbReference type="InterPro" id="IPR028098">
    <property type="entry name" value="Glyco_trans_4-like_N"/>
</dbReference>
<dbReference type="PATRIC" id="fig|1121451.3.peg.2782"/>
<keyword evidence="4" id="KW-0808">Transferase</keyword>
<evidence type="ECO:0000313" key="4">
    <source>
        <dbReference type="EMBL" id="CCO24837.1"/>
    </source>
</evidence>
<accession>L0RF49</accession>
<proteinExistence type="predicted"/>
<dbReference type="Gene3D" id="3.40.50.2000">
    <property type="entry name" value="Glycogen Phosphorylase B"/>
    <property type="match status" value="2"/>
</dbReference>
<dbReference type="SUPFAM" id="SSF53756">
    <property type="entry name" value="UDP-Glycosyltransferase/glycogen phosphorylase"/>
    <property type="match status" value="1"/>
</dbReference>
<evidence type="ECO:0000259" key="2">
    <source>
        <dbReference type="Pfam" id="PF00534"/>
    </source>
</evidence>
<reference evidence="4 5" key="1">
    <citation type="submission" date="2012-10" db="EMBL/GenBank/DDBJ databases">
        <authorList>
            <person name="Genoscope - CEA"/>
        </authorList>
    </citation>
    <scope>NUCLEOTIDE SEQUENCE [LARGE SCALE GENOMIC DNA]</scope>
    <source>
        <strain evidence="5">AM13 / DSM 14728</strain>
    </source>
</reference>
<dbReference type="KEGG" id="dhy:DESAM_22570"/>
<gene>
    <name evidence="4" type="ORF">DESAM_22570</name>
</gene>
<dbReference type="AlphaFoldDB" id="L0RF49"/>
<protein>
    <submittedName>
        <fullName evidence="4">Glycosyl transferase group 1</fullName>
    </submittedName>
</protein>
<dbReference type="InterPro" id="IPR050194">
    <property type="entry name" value="Glycosyltransferase_grp1"/>
</dbReference>
<feature type="domain" description="Glycosyltransferase subfamily 4-like N-terminal" evidence="3">
    <location>
        <begin position="52"/>
        <end position="172"/>
    </location>
</feature>
<evidence type="ECO:0000313" key="5">
    <source>
        <dbReference type="Proteomes" id="UP000010808"/>
    </source>
</evidence>
<dbReference type="Pfam" id="PF00534">
    <property type="entry name" value="Glycos_transf_1"/>
    <property type="match status" value="1"/>
</dbReference>
<dbReference type="eggNOG" id="COG0438">
    <property type="taxonomic scope" value="Bacteria"/>
</dbReference>
<keyword evidence="1" id="KW-0812">Transmembrane</keyword>
<organism evidence="4 5">
    <name type="scientific">Maridesulfovibrio hydrothermalis AM13 = DSM 14728</name>
    <dbReference type="NCBI Taxonomy" id="1121451"/>
    <lineage>
        <taxon>Bacteria</taxon>
        <taxon>Pseudomonadati</taxon>
        <taxon>Thermodesulfobacteriota</taxon>
        <taxon>Desulfovibrionia</taxon>
        <taxon>Desulfovibrionales</taxon>
        <taxon>Desulfovibrionaceae</taxon>
        <taxon>Maridesulfovibrio</taxon>
    </lineage>
</organism>
<evidence type="ECO:0000259" key="3">
    <source>
        <dbReference type="Pfam" id="PF13439"/>
    </source>
</evidence>
<dbReference type="EMBL" id="FO203522">
    <property type="protein sequence ID" value="CCO24837.1"/>
    <property type="molecule type" value="Genomic_DNA"/>
</dbReference>
<feature type="transmembrane region" description="Helical" evidence="1">
    <location>
        <begin position="91"/>
        <end position="113"/>
    </location>
</feature>
<feature type="domain" description="Glycosyl transferase family 1" evidence="2">
    <location>
        <begin position="183"/>
        <end position="337"/>
    </location>
</feature>
<dbReference type="HOGENOM" id="CLU_009583_14_0_7"/>
<dbReference type="PANTHER" id="PTHR45947">
    <property type="entry name" value="SULFOQUINOVOSYL TRANSFERASE SQD2"/>
    <property type="match status" value="1"/>
</dbReference>
<dbReference type="CDD" id="cd03801">
    <property type="entry name" value="GT4_PimA-like"/>
    <property type="match status" value="1"/>
</dbReference>
<dbReference type="Pfam" id="PF13439">
    <property type="entry name" value="Glyco_transf_4"/>
    <property type="match status" value="1"/>
</dbReference>
<sequence length="365" mass="40645">MDKKLKVLVVSPDINLIGGVVETVKLLLSGLEGRVDFTSAVFGRRAEQDGLKGYMQPLFDVLRFLFTLKKNAYDVVHINPSFNFRSIVKELFLYLVLCLHGYSGRILIFFHGWDPELVKKISLNPLFRMVLMFCFKRAGLIAVLSSGYRDSLIALGVPAGRVVVMSTMYDLAYILADVPDIAQRKSILFLSRMVRKKGVFELLEAFERLSVRHVGVKLILAGDGEDKKDIERLIQSRGLSNVFLPGYLKGAEKAQAFKESGIFVLPTLFSEGCPVSLIEAMAAGLVPVVPLSGGIRDVVEPGETAVILNEISADHLEEVLDKLLVDVDMQRRISSRAAGYARDNFESARVCRRILDLYHQVFGCT</sequence>
<dbReference type="GO" id="GO:0016758">
    <property type="term" value="F:hexosyltransferase activity"/>
    <property type="evidence" value="ECO:0007669"/>
    <property type="project" value="TreeGrafter"/>
</dbReference>